<comment type="caution">
    <text evidence="2">The sequence shown here is derived from an EMBL/GenBank/DDBJ whole genome shotgun (WGS) entry which is preliminary data.</text>
</comment>
<organism evidence="2 3">
    <name type="scientific">Leishmania tarentolae</name>
    <name type="common">Sauroleishmania tarentolae</name>
    <dbReference type="NCBI Taxonomy" id="5689"/>
    <lineage>
        <taxon>Eukaryota</taxon>
        <taxon>Discoba</taxon>
        <taxon>Euglenozoa</taxon>
        <taxon>Kinetoplastea</taxon>
        <taxon>Metakinetoplastina</taxon>
        <taxon>Trypanosomatida</taxon>
        <taxon>Trypanosomatidae</taxon>
        <taxon>Leishmaniinae</taxon>
        <taxon>Leishmania</taxon>
        <taxon>lizard Leishmania</taxon>
    </lineage>
</organism>
<accession>A0A640KKA4</accession>
<sequence>MIAWTRHYHARCASLLRYRGEVVHFSSDAQTGLVRLIARLSDSTADASSGADVAAARDEELRLWSQEACGAQCVQFSSKQVFASAAPLGADGTEDEYVLEATAACIFPCYISCGCPAVVHVSPGHRNSNPSEAEAKAVSSASPLVEVMRLYVHNPGDRKQGTHDSATDSYYTRLPDASFRCWQEHNKIVDGILAACKGRPGSPLQKRFMGISSLEVEVLEMLNLTSTLGCAADDSGTASMDSTRNTSHEAPL</sequence>
<dbReference type="AlphaFoldDB" id="A0A640KKA4"/>
<feature type="compositionally biased region" description="Polar residues" evidence="1">
    <location>
        <begin position="236"/>
        <end position="245"/>
    </location>
</feature>
<evidence type="ECO:0000256" key="1">
    <source>
        <dbReference type="SAM" id="MobiDB-lite"/>
    </source>
</evidence>
<dbReference type="EMBL" id="BLBS01000039">
    <property type="protein sequence ID" value="GET90003.1"/>
    <property type="molecule type" value="Genomic_DNA"/>
</dbReference>
<proteinExistence type="predicted"/>
<protein>
    <submittedName>
        <fullName evidence="2">Uncharacterized protein</fullName>
    </submittedName>
</protein>
<feature type="region of interest" description="Disordered" evidence="1">
    <location>
        <begin position="233"/>
        <end position="252"/>
    </location>
</feature>
<evidence type="ECO:0000313" key="2">
    <source>
        <dbReference type="EMBL" id="GET90003.1"/>
    </source>
</evidence>
<name>A0A640KKA4_LEITA</name>
<dbReference type="VEuPathDB" id="TriTrypDB:LtaPh_2808700"/>
<dbReference type="OrthoDB" id="262576at2759"/>
<gene>
    <name evidence="2" type="ORF">LtaPh_2808700</name>
</gene>
<dbReference type="Proteomes" id="UP000419144">
    <property type="component" value="Unassembled WGS sequence"/>
</dbReference>
<keyword evidence="3" id="KW-1185">Reference proteome</keyword>
<evidence type="ECO:0000313" key="3">
    <source>
        <dbReference type="Proteomes" id="UP000419144"/>
    </source>
</evidence>
<reference evidence="2" key="1">
    <citation type="submission" date="2019-11" db="EMBL/GenBank/DDBJ databases">
        <title>Leishmania tarentolae CDS.</title>
        <authorList>
            <person name="Goto Y."/>
            <person name="Yamagishi J."/>
        </authorList>
    </citation>
    <scope>NUCLEOTIDE SEQUENCE [LARGE SCALE GENOMIC DNA]</scope>
    <source>
        <strain evidence="2">Parrot Tar II</strain>
    </source>
</reference>